<feature type="domain" description="Novel STAND NTPase 1" evidence="2">
    <location>
        <begin position="6"/>
        <end position="426"/>
    </location>
</feature>
<comment type="caution">
    <text evidence="3">The sequence shown here is derived from an EMBL/GenBank/DDBJ whole genome shotgun (WGS) entry which is preliminary data.</text>
</comment>
<evidence type="ECO:0000256" key="1">
    <source>
        <dbReference type="SAM" id="Phobius"/>
    </source>
</evidence>
<organism evidence="3 4">
    <name type="scientific">Flavilitoribacter nigricans (strain ATCC 23147 / DSM 23189 / NBRC 102662 / NCIMB 1420 / SS-2)</name>
    <name type="common">Lewinella nigricans</name>
    <dbReference type="NCBI Taxonomy" id="1122177"/>
    <lineage>
        <taxon>Bacteria</taxon>
        <taxon>Pseudomonadati</taxon>
        <taxon>Bacteroidota</taxon>
        <taxon>Saprospiria</taxon>
        <taxon>Saprospirales</taxon>
        <taxon>Lewinellaceae</taxon>
        <taxon>Flavilitoribacter</taxon>
    </lineage>
</organism>
<keyword evidence="1" id="KW-1133">Transmembrane helix</keyword>
<dbReference type="RefSeq" id="WP_099154623.1">
    <property type="nucleotide sequence ID" value="NZ_PDUD01000046.1"/>
</dbReference>
<gene>
    <name evidence="3" type="ORF">CRP01_34405</name>
</gene>
<dbReference type="InterPro" id="IPR027417">
    <property type="entry name" value="P-loop_NTPase"/>
</dbReference>
<proteinExistence type="predicted"/>
<dbReference type="EMBL" id="PDUD01000046">
    <property type="protein sequence ID" value="PHN02000.1"/>
    <property type="molecule type" value="Genomic_DNA"/>
</dbReference>
<evidence type="ECO:0000259" key="2">
    <source>
        <dbReference type="Pfam" id="PF20703"/>
    </source>
</evidence>
<reference evidence="3 4" key="1">
    <citation type="submission" date="2017-10" db="EMBL/GenBank/DDBJ databases">
        <title>The draft genome sequence of Lewinella nigricans NBRC 102662.</title>
        <authorList>
            <person name="Wang K."/>
        </authorList>
    </citation>
    <scope>NUCLEOTIDE SEQUENCE [LARGE SCALE GENOMIC DNA]</scope>
    <source>
        <strain evidence="3 4">NBRC 102662</strain>
    </source>
</reference>
<dbReference type="AlphaFoldDB" id="A0A2D0N0N7"/>
<evidence type="ECO:0000313" key="3">
    <source>
        <dbReference type="EMBL" id="PHN02000.1"/>
    </source>
</evidence>
<keyword evidence="4" id="KW-1185">Reference proteome</keyword>
<dbReference type="InterPro" id="IPR049052">
    <property type="entry name" value="nSTAND1"/>
</dbReference>
<dbReference type="Proteomes" id="UP000223913">
    <property type="component" value="Unassembled WGS sequence"/>
</dbReference>
<keyword evidence="1" id="KW-0812">Transmembrane</keyword>
<accession>A0A2D0N0N7</accession>
<feature type="transmembrane region" description="Helical" evidence="1">
    <location>
        <begin position="437"/>
        <end position="459"/>
    </location>
</feature>
<name>A0A2D0N0N7_FLAN2</name>
<protein>
    <recommendedName>
        <fullName evidence="2">Novel STAND NTPase 1 domain-containing protein</fullName>
    </recommendedName>
</protein>
<dbReference type="Pfam" id="PF20703">
    <property type="entry name" value="nSTAND1"/>
    <property type="match status" value="1"/>
</dbReference>
<keyword evidence="1" id="KW-0472">Membrane</keyword>
<dbReference type="Gene3D" id="3.40.50.300">
    <property type="entry name" value="P-loop containing nucleotide triphosphate hydrolases"/>
    <property type="match status" value="1"/>
</dbReference>
<evidence type="ECO:0000313" key="4">
    <source>
        <dbReference type="Proteomes" id="UP000223913"/>
    </source>
</evidence>
<sequence>MNRQRYPGAQPFEKEQQEVFFGREEDLDHLRRKIKLSQLTVLYGKSGLGKSSLINAGLLPELEKEGDFVPVRVRFNAWQEQLSNEPVATTRAAISGNPEKKTFLHKIIADDPSLWRNVKDQFITEKGEKGLLLVFDQFEELFTYPQASIQLFKQQLAEALYTPAPQRYWDLLEDSYDRDESILEREELQLFQMNINLKVVIVVRSDRMHLLEKLSDYLPSILRTCQELEPLSRNRAKQAITEPAIRKGDFVSPRFTYSFEAMERILSFLTQDGTDPIETTQLQIICHHLEEKIKRTDALEVEVSDVENLDGVIEDYYDERISIILDVEQELAARRLVEEGLVFEEEERRLSLYEGQILRSFGLKAETLRILVDSHLLRAEPSLRGGYTYELSHDTLVGPVLKAKNIRTAGERAAAAEKQRLEQEAALAIERRKRRRAYLLAIIMVLLAAAAVLTTIIALKQKKQLAAGQEALLQSNFNLQKSRVINYKTTGAYSNALNLLDTIRQQWSVGPYHAGEFSESVLQEVDSLSVKYSHIQALVTGSRENMESADYRAAVDSLALANSISSDSYLLSLQENAVERLEKAFNDYVVRGELLKGTFDYQGAIEQFELALELREDARVRKLLEEVQSLQ</sequence>
<dbReference type="SUPFAM" id="SSF52540">
    <property type="entry name" value="P-loop containing nucleoside triphosphate hydrolases"/>
    <property type="match status" value="1"/>
</dbReference>
<dbReference type="OrthoDB" id="1090410at2"/>